<dbReference type="Proteomes" id="UP000789390">
    <property type="component" value="Unassembled WGS sequence"/>
</dbReference>
<evidence type="ECO:0000313" key="1">
    <source>
        <dbReference type="EMBL" id="CAH0112812.1"/>
    </source>
</evidence>
<protein>
    <submittedName>
        <fullName evidence="1">Uncharacterized protein</fullName>
    </submittedName>
</protein>
<comment type="caution">
    <text evidence="1">The sequence shown here is derived from an EMBL/GenBank/DDBJ whole genome shotgun (WGS) entry which is preliminary data.</text>
</comment>
<reference evidence="1" key="1">
    <citation type="submission" date="2021-11" db="EMBL/GenBank/DDBJ databases">
        <authorList>
            <person name="Schell T."/>
        </authorList>
    </citation>
    <scope>NUCLEOTIDE SEQUENCE</scope>
    <source>
        <strain evidence="1">M5</strain>
    </source>
</reference>
<dbReference type="AlphaFoldDB" id="A0A8J2WCE9"/>
<dbReference type="EMBL" id="CAKKLH010000332">
    <property type="protein sequence ID" value="CAH0112812.1"/>
    <property type="molecule type" value="Genomic_DNA"/>
</dbReference>
<accession>A0A8J2WCE9</accession>
<keyword evidence="2" id="KW-1185">Reference proteome</keyword>
<evidence type="ECO:0000313" key="2">
    <source>
        <dbReference type="Proteomes" id="UP000789390"/>
    </source>
</evidence>
<proteinExistence type="predicted"/>
<gene>
    <name evidence="1" type="ORF">DGAL_LOCUS16605</name>
</gene>
<organism evidence="1 2">
    <name type="scientific">Daphnia galeata</name>
    <dbReference type="NCBI Taxonomy" id="27404"/>
    <lineage>
        <taxon>Eukaryota</taxon>
        <taxon>Metazoa</taxon>
        <taxon>Ecdysozoa</taxon>
        <taxon>Arthropoda</taxon>
        <taxon>Crustacea</taxon>
        <taxon>Branchiopoda</taxon>
        <taxon>Diplostraca</taxon>
        <taxon>Cladocera</taxon>
        <taxon>Anomopoda</taxon>
        <taxon>Daphniidae</taxon>
        <taxon>Daphnia</taxon>
    </lineage>
</organism>
<name>A0A8J2WCE9_9CRUS</name>
<sequence>MAPLGRFSKLTVYLFGSTAFDPSAMGAAVREQIRRQVESAIIAFEEAVSFAERVRHCKSAYHVEKEHVLPVSVRKSVKWLQAIGTDW</sequence>